<evidence type="ECO:0000313" key="7">
    <source>
        <dbReference type="EMBL" id="SEP97861.1"/>
    </source>
</evidence>
<dbReference type="SUPFAM" id="SSF52172">
    <property type="entry name" value="CheY-like"/>
    <property type="match status" value="1"/>
</dbReference>
<dbReference type="InterPro" id="IPR029016">
    <property type="entry name" value="GAF-like_dom_sf"/>
</dbReference>
<dbReference type="SMART" id="SM00065">
    <property type="entry name" value="GAF"/>
    <property type="match status" value="1"/>
</dbReference>
<dbReference type="InterPro" id="IPR005561">
    <property type="entry name" value="ANTAR"/>
</dbReference>
<dbReference type="STRING" id="1036181.SAMN05421756_102124"/>
<dbReference type="EMBL" id="FOFA01000002">
    <property type="protein sequence ID" value="SEP97861.1"/>
    <property type="molecule type" value="Genomic_DNA"/>
</dbReference>
<keyword evidence="1" id="KW-0808">Transferase</keyword>
<dbReference type="InterPro" id="IPR011006">
    <property type="entry name" value="CheY-like_superfamily"/>
</dbReference>
<reference evidence="8" key="1">
    <citation type="submission" date="2016-10" db="EMBL/GenBank/DDBJ databases">
        <authorList>
            <person name="Varghese N."/>
            <person name="Submissions S."/>
        </authorList>
    </citation>
    <scope>NUCLEOTIDE SEQUENCE [LARGE SCALE GENOMIC DNA]</scope>
    <source>
        <strain evidence="8">CGMCC 4.6856</strain>
    </source>
</reference>
<keyword evidence="8" id="KW-1185">Reference proteome</keyword>
<dbReference type="SMART" id="SM01012">
    <property type="entry name" value="ANTAR"/>
    <property type="match status" value="1"/>
</dbReference>
<dbReference type="PROSITE" id="PS50921">
    <property type="entry name" value="ANTAR"/>
    <property type="match status" value="1"/>
</dbReference>
<dbReference type="GO" id="GO:0003723">
    <property type="term" value="F:RNA binding"/>
    <property type="evidence" value="ECO:0007669"/>
    <property type="project" value="InterPro"/>
</dbReference>
<dbReference type="AlphaFoldDB" id="A0A1H9CA50"/>
<feature type="region of interest" description="Disordered" evidence="5">
    <location>
        <begin position="232"/>
        <end position="266"/>
    </location>
</feature>
<dbReference type="Gene3D" id="3.30.450.40">
    <property type="match status" value="1"/>
</dbReference>
<dbReference type="Gene3D" id="1.10.10.10">
    <property type="entry name" value="Winged helix-like DNA-binding domain superfamily/Winged helix DNA-binding domain"/>
    <property type="match status" value="1"/>
</dbReference>
<feature type="domain" description="ANTAR" evidence="6">
    <location>
        <begin position="170"/>
        <end position="231"/>
    </location>
</feature>
<accession>A0A1H9CA50</accession>
<evidence type="ECO:0000256" key="1">
    <source>
        <dbReference type="ARBA" id="ARBA00022679"/>
    </source>
</evidence>
<evidence type="ECO:0000256" key="2">
    <source>
        <dbReference type="ARBA" id="ARBA00022777"/>
    </source>
</evidence>
<dbReference type="Pfam" id="PF03861">
    <property type="entry name" value="ANTAR"/>
    <property type="match status" value="1"/>
</dbReference>
<keyword evidence="4" id="KW-0804">Transcription</keyword>
<dbReference type="Pfam" id="PF13185">
    <property type="entry name" value="GAF_2"/>
    <property type="match status" value="1"/>
</dbReference>
<evidence type="ECO:0000259" key="6">
    <source>
        <dbReference type="PROSITE" id="PS50921"/>
    </source>
</evidence>
<sequence>MVAVTSGQAPARGPYGVSSPEVLTLVEDYLSETAGRAHHRLGDVLGVALTTAVAGGDPMTTGSSTERAAKIDQTQYAIGLGPCLLALSGAGELYVPDLASDPRWGDYGPAAAELGARSCISVPVTDGDERVIGVLKVYSAAVDGLDATQRDTARRVALAMAGSLGLASALMATSSELQDRIEAMDARRTIDLATGVLMGRLGLSADAAFEALRRESQNANVKLREVAAGLLSVTSPDGDGKDAADASGSNARAPFSRRGDVPVAGR</sequence>
<evidence type="ECO:0000313" key="8">
    <source>
        <dbReference type="Proteomes" id="UP000198504"/>
    </source>
</evidence>
<proteinExistence type="predicted"/>
<evidence type="ECO:0000256" key="4">
    <source>
        <dbReference type="ARBA" id="ARBA00023163"/>
    </source>
</evidence>
<dbReference type="Proteomes" id="UP000198504">
    <property type="component" value="Unassembled WGS sequence"/>
</dbReference>
<dbReference type="InterPro" id="IPR003018">
    <property type="entry name" value="GAF"/>
</dbReference>
<keyword evidence="2" id="KW-0418">Kinase</keyword>
<dbReference type="OrthoDB" id="7466251at2"/>
<name>A0A1H9CA50_9ACTN</name>
<dbReference type="GO" id="GO:0016301">
    <property type="term" value="F:kinase activity"/>
    <property type="evidence" value="ECO:0007669"/>
    <property type="project" value="UniProtKB-KW"/>
</dbReference>
<evidence type="ECO:0000256" key="3">
    <source>
        <dbReference type="ARBA" id="ARBA00023015"/>
    </source>
</evidence>
<protein>
    <submittedName>
        <fullName evidence="7">GAF domain-containing protein</fullName>
    </submittedName>
</protein>
<organism evidence="7 8">
    <name type="scientific">Microlunatus flavus</name>
    <dbReference type="NCBI Taxonomy" id="1036181"/>
    <lineage>
        <taxon>Bacteria</taxon>
        <taxon>Bacillati</taxon>
        <taxon>Actinomycetota</taxon>
        <taxon>Actinomycetes</taxon>
        <taxon>Propionibacteriales</taxon>
        <taxon>Propionibacteriaceae</taxon>
        <taxon>Microlunatus</taxon>
    </lineage>
</organism>
<keyword evidence="3" id="KW-0805">Transcription regulation</keyword>
<dbReference type="RefSeq" id="WP_139209751.1">
    <property type="nucleotide sequence ID" value="NZ_FOFA01000002.1"/>
</dbReference>
<dbReference type="SUPFAM" id="SSF55781">
    <property type="entry name" value="GAF domain-like"/>
    <property type="match status" value="1"/>
</dbReference>
<gene>
    <name evidence="7" type="ORF">SAMN05421756_102124</name>
</gene>
<dbReference type="InterPro" id="IPR036388">
    <property type="entry name" value="WH-like_DNA-bd_sf"/>
</dbReference>
<evidence type="ECO:0000256" key="5">
    <source>
        <dbReference type="SAM" id="MobiDB-lite"/>
    </source>
</evidence>